<feature type="chain" id="PRO_5040818424" description="Alpha-L-rhamnosidase six-hairpin glycosidase domain-containing protein" evidence="1">
    <location>
        <begin position="19"/>
        <end position="825"/>
    </location>
</feature>
<reference evidence="3" key="2">
    <citation type="journal article" date="2023" name="IMA Fungus">
        <title>Comparative genomic study of the Penicillium genus elucidates a diverse pangenome and 15 lateral gene transfer events.</title>
        <authorList>
            <person name="Petersen C."/>
            <person name="Sorensen T."/>
            <person name="Nielsen M.R."/>
            <person name="Sondergaard T.E."/>
            <person name="Sorensen J.L."/>
            <person name="Fitzpatrick D.A."/>
            <person name="Frisvad J.C."/>
            <person name="Nielsen K.L."/>
        </authorList>
    </citation>
    <scope>NUCLEOTIDE SEQUENCE</scope>
    <source>
        <strain evidence="3">IBT 30069</strain>
    </source>
</reference>
<dbReference type="AlphaFoldDB" id="A0A9W9JU22"/>
<evidence type="ECO:0000256" key="1">
    <source>
        <dbReference type="SAM" id="SignalP"/>
    </source>
</evidence>
<comment type="caution">
    <text evidence="3">The sequence shown here is derived from an EMBL/GenBank/DDBJ whole genome shotgun (WGS) entry which is preliminary data.</text>
</comment>
<dbReference type="PANTHER" id="PTHR34987:SF4">
    <property type="entry name" value="ALPHA-L-RHAMNOSIDASE C-TERMINAL DOMAIN-CONTAINING PROTEIN"/>
    <property type="match status" value="1"/>
</dbReference>
<evidence type="ECO:0000259" key="2">
    <source>
        <dbReference type="Pfam" id="PF17389"/>
    </source>
</evidence>
<dbReference type="Gene3D" id="2.60.120.560">
    <property type="entry name" value="Exo-inulinase, domain 1"/>
    <property type="match status" value="1"/>
</dbReference>
<proteinExistence type="predicted"/>
<name>A0A9W9JU22_9EURO</name>
<dbReference type="GO" id="GO:0005975">
    <property type="term" value="P:carbohydrate metabolic process"/>
    <property type="evidence" value="ECO:0007669"/>
    <property type="project" value="InterPro"/>
</dbReference>
<dbReference type="OrthoDB" id="10036721at2759"/>
<dbReference type="Pfam" id="PF17389">
    <property type="entry name" value="Bac_rhamnosid6H"/>
    <property type="match status" value="1"/>
</dbReference>
<dbReference type="GO" id="GO:0003824">
    <property type="term" value="F:catalytic activity"/>
    <property type="evidence" value="ECO:0007669"/>
    <property type="project" value="UniProtKB-ARBA"/>
</dbReference>
<protein>
    <recommendedName>
        <fullName evidence="2">Alpha-L-rhamnosidase six-hairpin glycosidase domain-containing protein</fullName>
    </recommendedName>
</protein>
<accession>A0A9W9JU22</accession>
<dbReference type="SUPFAM" id="SSF48208">
    <property type="entry name" value="Six-hairpin glycosidases"/>
    <property type="match status" value="1"/>
</dbReference>
<dbReference type="PANTHER" id="PTHR34987">
    <property type="entry name" value="C, PUTATIVE (AFU_ORTHOLOGUE AFUA_3G02880)-RELATED"/>
    <property type="match status" value="1"/>
</dbReference>
<evidence type="ECO:0000313" key="3">
    <source>
        <dbReference type="EMBL" id="KAJ5081242.1"/>
    </source>
</evidence>
<feature type="domain" description="Alpha-L-rhamnosidase six-hairpin glycosidase" evidence="2">
    <location>
        <begin position="396"/>
        <end position="626"/>
    </location>
</feature>
<feature type="signal peptide" evidence="1">
    <location>
        <begin position="1"/>
        <end position="18"/>
    </location>
</feature>
<dbReference type="EMBL" id="JAPQKH010000011">
    <property type="protein sequence ID" value="KAJ5081242.1"/>
    <property type="molecule type" value="Genomic_DNA"/>
</dbReference>
<dbReference type="InterPro" id="IPR035396">
    <property type="entry name" value="Bac_rhamnosid6H"/>
</dbReference>
<keyword evidence="1" id="KW-0732">Signal</keyword>
<sequence length="825" mass="89350">MARSWLGLLALLSPVAFATRNYKPIAYNLGSSPNIEGLISYTGESITLNSTHPVLTLDYGAEVGGFPYLQTESPDEAVQIELKYSEPFGGLQLPYGDGPFLFVNGLANSFRTETFNITKAGKTEALLLQGGLRWQSITLLGQSSLTINHIGLRPSVIIKETYSLPGSFSTSNASYQGVWDLGARAVQAACYDAGSQRSTWQITEDGAFIPGQYPAVSARGDGFSNYTLEFQTKITTGGTGWRVAGGANGGYGAYFVLTSNGPALQSSNITALPQNSLIAGYGYSIVNQTILSSAPPRTYDVSGISIEDNTWLTVRTTINSTGYAVSVNGKEVAFVTSAPFQSYTNTAWGPDGLTGGTFGFGPFMNHAAYFKNVTVRADNGTLIYSNQMTSTDILQEYAIASNSYAVCLDGAKRDRAIWIGDFAHTARIIASSSGRYDYIKGMIDFEFDWQYPPGPAHDLVPIQAYMGAGKEYREVYYPSEFGETDYQFFFLLTLGDYFALTNDTETIKKYWDGTKLLVDTVVDRYLDPVSGLMASADASWFTAQGTQNATAPTALFVLAMNQLVNVAKVIGDTDTATSWGQLSSSASNAINGLLWNEDIGAYSLSLSQPNDTAILATAFTIRAGIASPDRVATSISRLIDVFLNIGYKDNSATGNSANTQLSPNTQGFLFESLFLAHMKYNASVESVLPAIKVLGETFWPKMVTQNEYYTGASWEYLYADGSPGIGIFTSLAHPWGGAATYIFSNYILGVRTEWDEGVGQYVWVFDPAWDVVRGLGLEWAKGNVPLSGGGYIQAEWNLSKSLTTAPSMAARVVENDDVQVQIREM</sequence>
<gene>
    <name evidence="3" type="ORF">N7456_013480</name>
</gene>
<dbReference type="InterPro" id="IPR012341">
    <property type="entry name" value="6hp_glycosidase-like_sf"/>
</dbReference>
<keyword evidence="4" id="KW-1185">Reference proteome</keyword>
<reference evidence="3" key="1">
    <citation type="submission" date="2022-11" db="EMBL/GenBank/DDBJ databases">
        <authorList>
            <person name="Petersen C."/>
        </authorList>
    </citation>
    <scope>NUCLEOTIDE SEQUENCE</scope>
    <source>
        <strain evidence="3">IBT 30069</strain>
    </source>
</reference>
<dbReference type="InterPro" id="IPR008928">
    <property type="entry name" value="6-hairpin_glycosidase_sf"/>
</dbReference>
<dbReference type="Gene3D" id="1.50.10.10">
    <property type="match status" value="1"/>
</dbReference>
<organism evidence="3 4">
    <name type="scientific">Penicillium angulare</name>
    <dbReference type="NCBI Taxonomy" id="116970"/>
    <lineage>
        <taxon>Eukaryota</taxon>
        <taxon>Fungi</taxon>
        <taxon>Dikarya</taxon>
        <taxon>Ascomycota</taxon>
        <taxon>Pezizomycotina</taxon>
        <taxon>Eurotiomycetes</taxon>
        <taxon>Eurotiomycetidae</taxon>
        <taxon>Eurotiales</taxon>
        <taxon>Aspergillaceae</taxon>
        <taxon>Penicillium</taxon>
    </lineage>
</organism>
<dbReference type="Proteomes" id="UP001149165">
    <property type="component" value="Unassembled WGS sequence"/>
</dbReference>
<evidence type="ECO:0000313" key="4">
    <source>
        <dbReference type="Proteomes" id="UP001149165"/>
    </source>
</evidence>